<feature type="region of interest" description="Disordered" evidence="1">
    <location>
        <begin position="89"/>
        <end position="110"/>
    </location>
</feature>
<evidence type="ECO:0000256" key="1">
    <source>
        <dbReference type="SAM" id="MobiDB-lite"/>
    </source>
</evidence>
<dbReference type="EMBL" id="VUJU01001088">
    <property type="protein sequence ID" value="KAF0766864.1"/>
    <property type="molecule type" value="Genomic_DNA"/>
</dbReference>
<sequence length="110" mass="12706">MIQRVKPLNRKSEDRICTRVPRKPWEVLSIDLMEAYPFGKATIKSIVDTFERELFRYPRALLSDNGLQFLSRAMGDALMRWGMNSDIPPTCQSGRKAKSRVEERASKLTC</sequence>
<proteinExistence type="predicted"/>
<reference evidence="2 3" key="1">
    <citation type="submission" date="2019-08" db="EMBL/GenBank/DDBJ databases">
        <title>Whole genome of Aphis craccivora.</title>
        <authorList>
            <person name="Voronova N.V."/>
            <person name="Shulinski R.S."/>
            <person name="Bandarenka Y.V."/>
            <person name="Zhorov D.G."/>
            <person name="Warner D."/>
        </authorList>
    </citation>
    <scope>NUCLEOTIDE SEQUENCE [LARGE SCALE GENOMIC DNA]</scope>
    <source>
        <strain evidence="2">180601</strain>
        <tissue evidence="2">Whole Body</tissue>
    </source>
</reference>
<evidence type="ECO:0000313" key="2">
    <source>
        <dbReference type="EMBL" id="KAF0766864.1"/>
    </source>
</evidence>
<dbReference type="Gene3D" id="3.30.420.10">
    <property type="entry name" value="Ribonuclease H-like superfamily/Ribonuclease H"/>
    <property type="match status" value="1"/>
</dbReference>
<dbReference type="AlphaFoldDB" id="A0A6G0Z833"/>
<accession>A0A6G0Z833</accession>
<dbReference type="OrthoDB" id="6612506at2759"/>
<feature type="compositionally biased region" description="Basic and acidic residues" evidence="1">
    <location>
        <begin position="99"/>
        <end position="110"/>
    </location>
</feature>
<evidence type="ECO:0000313" key="3">
    <source>
        <dbReference type="Proteomes" id="UP000478052"/>
    </source>
</evidence>
<dbReference type="InterPro" id="IPR036397">
    <property type="entry name" value="RNaseH_sf"/>
</dbReference>
<keyword evidence="3" id="KW-1185">Reference proteome</keyword>
<dbReference type="SUPFAM" id="SSF53098">
    <property type="entry name" value="Ribonuclease H-like"/>
    <property type="match status" value="1"/>
</dbReference>
<protein>
    <submittedName>
        <fullName evidence="2">Integrase catalytic domain-containing protein</fullName>
    </submittedName>
</protein>
<dbReference type="Proteomes" id="UP000478052">
    <property type="component" value="Unassembled WGS sequence"/>
</dbReference>
<gene>
    <name evidence="2" type="ORF">FWK35_00012180</name>
</gene>
<dbReference type="InterPro" id="IPR012337">
    <property type="entry name" value="RNaseH-like_sf"/>
</dbReference>
<dbReference type="GO" id="GO:0003676">
    <property type="term" value="F:nucleic acid binding"/>
    <property type="evidence" value="ECO:0007669"/>
    <property type="project" value="InterPro"/>
</dbReference>
<organism evidence="2 3">
    <name type="scientific">Aphis craccivora</name>
    <name type="common">Cowpea aphid</name>
    <dbReference type="NCBI Taxonomy" id="307492"/>
    <lineage>
        <taxon>Eukaryota</taxon>
        <taxon>Metazoa</taxon>
        <taxon>Ecdysozoa</taxon>
        <taxon>Arthropoda</taxon>
        <taxon>Hexapoda</taxon>
        <taxon>Insecta</taxon>
        <taxon>Pterygota</taxon>
        <taxon>Neoptera</taxon>
        <taxon>Paraneoptera</taxon>
        <taxon>Hemiptera</taxon>
        <taxon>Sternorrhyncha</taxon>
        <taxon>Aphidomorpha</taxon>
        <taxon>Aphidoidea</taxon>
        <taxon>Aphididae</taxon>
        <taxon>Aphidini</taxon>
        <taxon>Aphis</taxon>
        <taxon>Aphis</taxon>
    </lineage>
</organism>
<name>A0A6G0Z833_APHCR</name>
<comment type="caution">
    <text evidence="2">The sequence shown here is derived from an EMBL/GenBank/DDBJ whole genome shotgun (WGS) entry which is preliminary data.</text>
</comment>